<proteinExistence type="predicted"/>
<sequence length="90" mass="10062">MPHEDTASQNRRPWQAVLRTSLACLIGLLPILPTIAETLHIETVPVVASTLAVTAAVTRVLALQQVEDWLRQFAPWLAADIYPPRKEHDE</sequence>
<reference evidence="2 3" key="1">
    <citation type="submission" date="2017-08" db="EMBL/GenBank/DDBJ databases">
        <authorList>
            <person name="de Groot N.N."/>
        </authorList>
    </citation>
    <scope>NUCLEOTIDE SEQUENCE [LARGE SCALE GENOMIC DNA]</scope>
    <source>
        <strain evidence="2 3">NBT06-6</strain>
    </source>
</reference>
<protein>
    <recommendedName>
        <fullName evidence="4">Holin</fullName>
    </recommendedName>
</protein>
<dbReference type="AlphaFoldDB" id="A0A269PFW1"/>
<organism evidence="2 3">
    <name type="scientific">Corynebacterium hadale</name>
    <dbReference type="NCBI Taxonomy" id="2026255"/>
    <lineage>
        <taxon>Bacteria</taxon>
        <taxon>Bacillati</taxon>
        <taxon>Actinomycetota</taxon>
        <taxon>Actinomycetes</taxon>
        <taxon>Mycobacteriales</taxon>
        <taxon>Corynebacteriaceae</taxon>
        <taxon>Corynebacterium</taxon>
    </lineage>
</organism>
<dbReference type="Proteomes" id="UP000215771">
    <property type="component" value="Unassembled WGS sequence"/>
</dbReference>
<keyword evidence="1" id="KW-0472">Membrane</keyword>
<keyword evidence="1" id="KW-0812">Transmembrane</keyword>
<dbReference type="EMBL" id="NQMQ01000002">
    <property type="protein sequence ID" value="PAJ70924.1"/>
    <property type="molecule type" value="Genomic_DNA"/>
</dbReference>
<evidence type="ECO:0000256" key="1">
    <source>
        <dbReference type="SAM" id="Phobius"/>
    </source>
</evidence>
<dbReference type="RefSeq" id="WP_095275390.1">
    <property type="nucleotide sequence ID" value="NZ_CP047655.1"/>
</dbReference>
<feature type="transmembrane region" description="Helical" evidence="1">
    <location>
        <begin position="16"/>
        <end position="36"/>
    </location>
</feature>
<evidence type="ECO:0008006" key="4">
    <source>
        <dbReference type="Google" id="ProtNLM"/>
    </source>
</evidence>
<evidence type="ECO:0000313" key="3">
    <source>
        <dbReference type="Proteomes" id="UP000215771"/>
    </source>
</evidence>
<keyword evidence="1" id="KW-1133">Transmembrane helix</keyword>
<feature type="transmembrane region" description="Helical" evidence="1">
    <location>
        <begin position="42"/>
        <end position="62"/>
    </location>
</feature>
<gene>
    <name evidence="2" type="ORF">CIG21_01710</name>
</gene>
<comment type="caution">
    <text evidence="2">The sequence shown here is derived from an EMBL/GenBank/DDBJ whole genome shotgun (WGS) entry which is preliminary data.</text>
</comment>
<name>A0A269PFW1_9CORY</name>
<accession>A0A269PFW1</accession>
<evidence type="ECO:0000313" key="2">
    <source>
        <dbReference type="EMBL" id="PAJ70924.1"/>
    </source>
</evidence>